<evidence type="ECO:0000313" key="3">
    <source>
        <dbReference type="EMBL" id="UXX78921.1"/>
    </source>
</evidence>
<evidence type="ECO:0000256" key="1">
    <source>
        <dbReference type="SAM" id="SignalP"/>
    </source>
</evidence>
<dbReference type="InterPro" id="IPR011250">
    <property type="entry name" value="OMP/PagP_B-barrel"/>
</dbReference>
<gene>
    <name evidence="3" type="ORF">N7E81_16315</name>
</gene>
<organism evidence="3 4">
    <name type="scientific">Reichenbachiella carrageenanivorans</name>
    <dbReference type="NCBI Taxonomy" id="2979869"/>
    <lineage>
        <taxon>Bacteria</taxon>
        <taxon>Pseudomonadati</taxon>
        <taxon>Bacteroidota</taxon>
        <taxon>Cytophagia</taxon>
        <taxon>Cytophagales</taxon>
        <taxon>Reichenbachiellaceae</taxon>
        <taxon>Reichenbachiella</taxon>
    </lineage>
</organism>
<proteinExistence type="predicted"/>
<protein>
    <submittedName>
        <fullName evidence="3">PorT family protein</fullName>
    </submittedName>
</protein>
<accession>A0ABY6CYC7</accession>
<evidence type="ECO:0000259" key="2">
    <source>
        <dbReference type="Pfam" id="PF13568"/>
    </source>
</evidence>
<dbReference type="Pfam" id="PF13568">
    <property type="entry name" value="OMP_b-brl_2"/>
    <property type="match status" value="1"/>
</dbReference>
<dbReference type="SUPFAM" id="SSF56925">
    <property type="entry name" value="OMPA-like"/>
    <property type="match status" value="1"/>
</dbReference>
<dbReference type="Proteomes" id="UP001062165">
    <property type="component" value="Chromosome"/>
</dbReference>
<feature type="signal peptide" evidence="1">
    <location>
        <begin position="1"/>
        <end position="18"/>
    </location>
</feature>
<dbReference type="InterPro" id="IPR025665">
    <property type="entry name" value="Beta-barrel_OMP_2"/>
</dbReference>
<keyword evidence="4" id="KW-1185">Reference proteome</keyword>
<sequence length="271" mass="30718">MKRFLILAFVFISYSSQAQFWFGPKFGTQVIIPQYQAKAHADSFKVSNEINWHAGVAMDYSTEGHFEVHTELVYVRVNNRTQSKSLYPDQSIDSKTVNHFLTAPLMARVVFMQNSRFKVFVEAGPRLSWWLGGKGTLNSDEIEENASVPGQPADFKVEFVKAEMGDIEVTDYTDKLLVTKPNRLQYALDFGVGWLFDITPSQRVIVDAKVSFAHSNMAFNDGVAFSSITEYNEDLEYRSHMVMVSVAYMFGYNPALAAKGKSTLKIKTKRK</sequence>
<dbReference type="RefSeq" id="WP_263050665.1">
    <property type="nucleotide sequence ID" value="NZ_CP106735.1"/>
</dbReference>
<feature type="domain" description="Outer membrane protein beta-barrel" evidence="2">
    <location>
        <begin position="45"/>
        <end position="213"/>
    </location>
</feature>
<reference evidence="3" key="1">
    <citation type="submission" date="2022-10" db="EMBL/GenBank/DDBJ databases">
        <title>Comparative genomics and taxonomic characterization of three novel marine species of genus Reichenbachiella exhibiting antioxidant and polysaccharide degradation activities.</title>
        <authorList>
            <person name="Muhammad N."/>
            <person name="Lee Y.-J."/>
            <person name="Ko J."/>
            <person name="Kim S.-G."/>
        </authorList>
    </citation>
    <scope>NUCLEOTIDE SEQUENCE</scope>
    <source>
        <strain evidence="3">Wsw4-B4</strain>
    </source>
</reference>
<keyword evidence="1" id="KW-0732">Signal</keyword>
<feature type="chain" id="PRO_5045465334" evidence="1">
    <location>
        <begin position="19"/>
        <end position="271"/>
    </location>
</feature>
<evidence type="ECO:0000313" key="4">
    <source>
        <dbReference type="Proteomes" id="UP001062165"/>
    </source>
</evidence>
<dbReference type="EMBL" id="CP106735">
    <property type="protein sequence ID" value="UXX78921.1"/>
    <property type="molecule type" value="Genomic_DNA"/>
</dbReference>
<name>A0ABY6CYC7_9BACT</name>